<reference evidence="2 3" key="1">
    <citation type="submission" date="2015-11" db="EMBL/GenBank/DDBJ databases">
        <title>Expanding the genomic diversity of Burkholderia species for the development of highly accurate diagnostics.</title>
        <authorList>
            <person name="Sahl J."/>
            <person name="Keim P."/>
            <person name="Wagner D."/>
        </authorList>
    </citation>
    <scope>NUCLEOTIDE SEQUENCE [LARGE SCALE GENOMIC DNA]</scope>
    <source>
        <strain evidence="2 3">RF32-BP4</strain>
    </source>
</reference>
<evidence type="ECO:0000256" key="1">
    <source>
        <dbReference type="SAM" id="SignalP"/>
    </source>
</evidence>
<sequence length="182" mass="20372">MKKLLFAALMVAQAMGLPHANAADAEEGFGTYETADWQTRFVACEKAIFERNWYVYDRDLLRKGGLSTPQAETAFEALNEANMREIFFHATAQSADPDAYAIKLKQVEDAGYAMFEKDEAAAVREYKRLADYCLFRVYPALIAYSSSFAELDKAVRATLIPEDLKKAAKAEFIEKATKVAAK</sequence>
<gene>
    <name evidence="2" type="ORF">WI38_04880</name>
</gene>
<dbReference type="AlphaFoldDB" id="A0A102LUJ6"/>
<dbReference type="EMBL" id="LOTN01000005">
    <property type="protein sequence ID" value="KUZ95613.1"/>
    <property type="molecule type" value="Genomic_DNA"/>
</dbReference>
<accession>A0A102LUJ6</accession>
<comment type="caution">
    <text evidence="2">The sequence shown here is derived from an EMBL/GenBank/DDBJ whole genome shotgun (WGS) entry which is preliminary data.</text>
</comment>
<evidence type="ECO:0000313" key="2">
    <source>
        <dbReference type="EMBL" id="KUZ95613.1"/>
    </source>
</evidence>
<protein>
    <submittedName>
        <fullName evidence="2">Uncharacterized protein</fullName>
    </submittedName>
</protein>
<dbReference type="Proteomes" id="UP000065521">
    <property type="component" value="Unassembled WGS sequence"/>
</dbReference>
<organism evidence="2 3">
    <name type="scientific">Burkholderia ubonensis</name>
    <dbReference type="NCBI Taxonomy" id="101571"/>
    <lineage>
        <taxon>Bacteria</taxon>
        <taxon>Pseudomonadati</taxon>
        <taxon>Pseudomonadota</taxon>
        <taxon>Betaproteobacteria</taxon>
        <taxon>Burkholderiales</taxon>
        <taxon>Burkholderiaceae</taxon>
        <taxon>Burkholderia</taxon>
        <taxon>Burkholderia cepacia complex</taxon>
    </lineage>
</organism>
<feature type="signal peptide" evidence="1">
    <location>
        <begin position="1"/>
        <end position="22"/>
    </location>
</feature>
<proteinExistence type="predicted"/>
<keyword evidence="1" id="KW-0732">Signal</keyword>
<dbReference type="RefSeq" id="WP_059631327.1">
    <property type="nucleotide sequence ID" value="NZ_LOTK01000062.1"/>
</dbReference>
<feature type="chain" id="PRO_5007113033" evidence="1">
    <location>
        <begin position="23"/>
        <end position="182"/>
    </location>
</feature>
<evidence type="ECO:0000313" key="3">
    <source>
        <dbReference type="Proteomes" id="UP000065521"/>
    </source>
</evidence>
<name>A0A102LUJ6_9BURK</name>